<dbReference type="Gene3D" id="3.40.50.720">
    <property type="entry name" value="NAD(P)-binding Rossmann-like Domain"/>
    <property type="match status" value="1"/>
</dbReference>
<sequence length="369" mass="40630">MTDASVNVGPAVDKIRGALIGCGFFSRNHLHGWREIDGVEIVALCDANEERLRMAGAAFRIERLYSDAAALLASERLDFVDIATTAPSHRALVELAARHRVAVICQKPFALSMSDAEAMVAICRQADVPLMVHENFRWQPAIRAVGRVLAEGEIGTPFWGRISFRSAFDVFSGQPYLARNPRFIVEDLGIHVLDIARYLFGDVRRLSATTARVNPDIAGEDVATILLEHIAGATSIVDCSYATRLPRERFPQTLVEVDGSEGTLRLFADYRLQVHGRRGTREELAAPKVYPWSEAPWHAIQDSVVGIQSHWIDCLTKRIEPSTSGRDNLKTLALVEATYRSAEAGREVVLAAPAPAADAARDSLEARHE</sequence>
<dbReference type="InterPro" id="IPR036291">
    <property type="entry name" value="NAD(P)-bd_dom_sf"/>
</dbReference>
<dbReference type="PANTHER" id="PTHR43708">
    <property type="entry name" value="CONSERVED EXPRESSED OXIDOREDUCTASE (EUROFUNG)"/>
    <property type="match status" value="1"/>
</dbReference>
<reference evidence="3 4" key="1">
    <citation type="submission" date="2018-03" db="EMBL/GenBank/DDBJ databases">
        <title>Whole genome analyses suggest that Burkholderia sensu lato contains two further novel genera in the rhizoxinica-symbiotica group Mycetohabitans gen. nov., and Trinickia gen. nov.: implications for the evolution of diazotrophy and nodulation in the Burkholderiaceae.</title>
        <authorList>
            <person name="Estrada De Los Santos P."/>
            <person name="Palmer M."/>
            <person name="Chavez-Ramirez B."/>
            <person name="Steenkamp E.T."/>
            <person name="Hirsch A.M."/>
            <person name="Manyaka P."/>
            <person name="Maluk M."/>
            <person name="Lafos M."/>
            <person name="Crook M."/>
            <person name="Gross E."/>
            <person name="Simon M.F."/>
            <person name="Bueno Dos Reis Junior F."/>
            <person name="Poole P.S."/>
            <person name="Venter S.N."/>
            <person name="James E.K."/>
        </authorList>
    </citation>
    <scope>NUCLEOTIDE SEQUENCE [LARGE SCALE GENOMIC DNA]</scope>
    <source>
        <strain evidence="3 4">JPY-366</strain>
    </source>
</reference>
<dbReference type="GO" id="GO:0000166">
    <property type="term" value="F:nucleotide binding"/>
    <property type="evidence" value="ECO:0007669"/>
    <property type="project" value="InterPro"/>
</dbReference>
<dbReference type="RefSeq" id="WP_107152293.1">
    <property type="nucleotide sequence ID" value="NZ_PYUC01000009.1"/>
</dbReference>
<proteinExistence type="predicted"/>
<evidence type="ECO:0000259" key="1">
    <source>
        <dbReference type="Pfam" id="PF01408"/>
    </source>
</evidence>
<dbReference type="InterPro" id="IPR000683">
    <property type="entry name" value="Gfo/Idh/MocA-like_OxRdtase_N"/>
</dbReference>
<dbReference type="PANTHER" id="PTHR43708:SF8">
    <property type="entry name" value="OXIDOREDUCTASE"/>
    <property type="match status" value="1"/>
</dbReference>
<dbReference type="InterPro" id="IPR055170">
    <property type="entry name" value="GFO_IDH_MocA-like_dom"/>
</dbReference>
<dbReference type="AlphaFoldDB" id="A0A2T3XRS4"/>
<evidence type="ECO:0000259" key="2">
    <source>
        <dbReference type="Pfam" id="PF22725"/>
    </source>
</evidence>
<feature type="domain" description="Gfo/Idh/MocA-like oxidoreductase N-terminal" evidence="1">
    <location>
        <begin position="16"/>
        <end position="132"/>
    </location>
</feature>
<feature type="domain" description="GFO/IDH/MocA-like oxidoreductase" evidence="2">
    <location>
        <begin position="143"/>
        <end position="265"/>
    </location>
</feature>
<dbReference type="InterPro" id="IPR051317">
    <property type="entry name" value="Gfo/Idh/MocA_oxidoreduct"/>
</dbReference>
<dbReference type="Gene3D" id="3.30.360.10">
    <property type="entry name" value="Dihydrodipicolinate Reductase, domain 2"/>
    <property type="match status" value="1"/>
</dbReference>
<accession>A0A2T3XRS4</accession>
<evidence type="ECO:0000313" key="3">
    <source>
        <dbReference type="EMBL" id="PTB19236.1"/>
    </source>
</evidence>
<name>A0A2T3XRS4_9BURK</name>
<dbReference type="Pfam" id="PF22725">
    <property type="entry name" value="GFO_IDH_MocA_C3"/>
    <property type="match status" value="1"/>
</dbReference>
<protein>
    <submittedName>
        <fullName evidence="3">Oxidoreductase</fullName>
    </submittedName>
</protein>
<organism evidence="3 4">
    <name type="scientific">Trinickia symbiotica</name>
    <dbReference type="NCBI Taxonomy" id="863227"/>
    <lineage>
        <taxon>Bacteria</taxon>
        <taxon>Pseudomonadati</taxon>
        <taxon>Pseudomonadota</taxon>
        <taxon>Betaproteobacteria</taxon>
        <taxon>Burkholderiales</taxon>
        <taxon>Burkholderiaceae</taxon>
        <taxon>Trinickia</taxon>
    </lineage>
</organism>
<gene>
    <name evidence="3" type="ORF">C9I57_19665</name>
</gene>
<comment type="caution">
    <text evidence="3">The sequence shown here is derived from an EMBL/GenBank/DDBJ whole genome shotgun (WGS) entry which is preliminary data.</text>
</comment>
<evidence type="ECO:0000313" key="4">
    <source>
        <dbReference type="Proteomes" id="UP000240638"/>
    </source>
</evidence>
<dbReference type="SUPFAM" id="SSF51735">
    <property type="entry name" value="NAD(P)-binding Rossmann-fold domains"/>
    <property type="match status" value="1"/>
</dbReference>
<dbReference type="EMBL" id="PYUC01000009">
    <property type="protein sequence ID" value="PTB19236.1"/>
    <property type="molecule type" value="Genomic_DNA"/>
</dbReference>
<dbReference type="SUPFAM" id="SSF55347">
    <property type="entry name" value="Glyceraldehyde-3-phosphate dehydrogenase-like, C-terminal domain"/>
    <property type="match status" value="1"/>
</dbReference>
<dbReference type="Proteomes" id="UP000240638">
    <property type="component" value="Unassembled WGS sequence"/>
</dbReference>
<dbReference type="Pfam" id="PF01408">
    <property type="entry name" value="GFO_IDH_MocA"/>
    <property type="match status" value="1"/>
</dbReference>